<organism evidence="2 3">
    <name type="scientific">Lelliottia wanjuensis</name>
    <dbReference type="NCBI Taxonomy" id="3050585"/>
    <lineage>
        <taxon>Bacteria</taxon>
        <taxon>Pseudomonadati</taxon>
        <taxon>Pseudomonadota</taxon>
        <taxon>Gammaproteobacteria</taxon>
        <taxon>Enterobacterales</taxon>
        <taxon>Enterobacteriaceae</taxon>
        <taxon>Lelliottia</taxon>
    </lineage>
</organism>
<feature type="chain" id="PRO_5042983938" evidence="1">
    <location>
        <begin position="24"/>
        <end position="102"/>
    </location>
</feature>
<dbReference type="InterPro" id="IPR042230">
    <property type="entry name" value="CusF_sf"/>
</dbReference>
<evidence type="ECO:0000313" key="3">
    <source>
        <dbReference type="Proteomes" id="UP001223214"/>
    </source>
</evidence>
<keyword evidence="1" id="KW-0732">Signal</keyword>
<feature type="signal peptide" evidence="1">
    <location>
        <begin position="1"/>
        <end position="23"/>
    </location>
</feature>
<evidence type="ECO:0000256" key="1">
    <source>
        <dbReference type="SAM" id="SignalP"/>
    </source>
</evidence>
<dbReference type="EMBL" id="JASSOM010000064">
    <property type="protein sequence ID" value="MDK9364941.1"/>
    <property type="molecule type" value="Genomic_DNA"/>
</dbReference>
<accession>A0AAP4FU98</accession>
<dbReference type="InterPro" id="IPR021647">
    <property type="entry name" value="CusF_Ec"/>
</dbReference>
<dbReference type="RefSeq" id="WP_285146639.1">
    <property type="nucleotide sequence ID" value="NZ_JASSOL010000049.1"/>
</dbReference>
<sequence>MRAFFVSALTGVLLSLSSLSVQATEPSAAQQWQGQGVVQEISPPQIILQHQAIPELQWPAMTMPFVLAKSADTASVKPGDRVTFTLERAGDGFQIISLTPLR</sequence>
<dbReference type="Proteomes" id="UP001223214">
    <property type="component" value="Unassembled WGS sequence"/>
</dbReference>
<evidence type="ECO:0000313" key="2">
    <source>
        <dbReference type="EMBL" id="MDK9364941.1"/>
    </source>
</evidence>
<name>A0AAP4FU98_9ENTR</name>
<dbReference type="Gene3D" id="2.40.50.320">
    <property type="entry name" value="Copper binding periplasmic protein CusF"/>
    <property type="match status" value="1"/>
</dbReference>
<dbReference type="Pfam" id="PF11604">
    <property type="entry name" value="CusF_Ec"/>
    <property type="match status" value="1"/>
</dbReference>
<dbReference type="AlphaFoldDB" id="A0AAP4FU98"/>
<gene>
    <name evidence="2" type="ORF">QQF32_17235</name>
</gene>
<reference evidence="2 3" key="1">
    <citation type="submission" date="2023-06" db="EMBL/GenBank/DDBJ databases">
        <title>Identification and characterization of antibiotic-resistant Gram-negative bacteria.</title>
        <authorList>
            <person name="Cho G.-S."/>
            <person name="Lee J."/>
            <person name="Tai E."/>
            <person name="Jeong S."/>
            <person name="Kim I."/>
            <person name="Kim B.-E."/>
            <person name="Jeong M.-I."/>
            <person name="Oh K.-K."/>
            <person name="Franz C.M.A.P."/>
        </authorList>
    </citation>
    <scope>NUCLEOTIDE SEQUENCE [LARGE SCALE GENOMIC DNA]</scope>
    <source>
        <strain evidence="2 3">V106_12</strain>
    </source>
</reference>
<keyword evidence="3" id="KW-1185">Reference proteome</keyword>
<proteinExistence type="predicted"/>
<comment type="caution">
    <text evidence="2">The sequence shown here is derived from an EMBL/GenBank/DDBJ whole genome shotgun (WGS) entry which is preliminary data.</text>
</comment>
<protein>
    <submittedName>
        <fullName evidence="2">Copper-binding protein</fullName>
    </submittedName>
</protein>